<dbReference type="PANTHER" id="PTHR43273:SF3">
    <property type="entry name" value="ANAEROBIC SULFATASE-MATURATING ENZYME HOMOLOG ASLB-RELATED"/>
    <property type="match status" value="1"/>
</dbReference>
<dbReference type="CDD" id="cd01335">
    <property type="entry name" value="Radical_SAM"/>
    <property type="match status" value="1"/>
</dbReference>
<dbReference type="InterPro" id="IPR007197">
    <property type="entry name" value="rSAM"/>
</dbReference>
<dbReference type="InterPro" id="IPR023867">
    <property type="entry name" value="Sulphatase_maturase_rSAM"/>
</dbReference>
<evidence type="ECO:0000256" key="3">
    <source>
        <dbReference type="ARBA" id="ARBA00023004"/>
    </source>
</evidence>
<evidence type="ECO:0000256" key="2">
    <source>
        <dbReference type="ARBA" id="ARBA00022723"/>
    </source>
</evidence>
<evidence type="ECO:0000259" key="6">
    <source>
        <dbReference type="PROSITE" id="PS51918"/>
    </source>
</evidence>
<dbReference type="InterPro" id="IPR006638">
    <property type="entry name" value="Elp3/MiaA/NifB-like_rSAM"/>
</dbReference>
<dbReference type="InterPro" id="IPR024023">
    <property type="entry name" value="rSAM_paired_HxsB"/>
</dbReference>
<sequence>MAGFVSPDSFSPDLSALQLLPIRFERLGSDRFLVGNLVGDMTEVTAAELDRLCALDLVPGDGLYERAFEKLLVGSKDQRAQLQLLALRLRSRLSFLRAATPLHLFVVTLRCEHSCPYCQVSRQSKDRVRYDMDRATASRALDIALSAPAPLIKIEFQGGEPLLNFELIRWIVLAAKERAVPLGKQLQFVIATNLALLTDEVLDFCAQHDVLFSTSLDGPRDLHNRNRPRRGQNSYELAVAGIARIKDRLGPDRVGALMTTTEASLARVEEIVDEYLRHGLDGIFLRPLSPYGFALKTKQFHKYDNQEWLRFWKRGLRYILELNKSGHRFPEFYSALMIRRMLSDEPIGYVDLRSPAGIGLGALVYNYDGTVFASDEARMLAEMGDRRFELGNVCEHSYRDLVLSDTLVSAVAGSLTQTAPQCSTCVFEPNCGADPVYHYATQGDLLGIKPLSEFCERQKGVITHLFELLEYSPEDAAILRSWAS</sequence>
<dbReference type="SUPFAM" id="SSF102114">
    <property type="entry name" value="Radical SAM enzymes"/>
    <property type="match status" value="1"/>
</dbReference>
<keyword evidence="8" id="KW-1185">Reference proteome</keyword>
<accession>A0ABW9M4S4</accession>
<evidence type="ECO:0000313" key="7">
    <source>
        <dbReference type="EMBL" id="MFN6555307.1"/>
    </source>
</evidence>
<evidence type="ECO:0000256" key="5">
    <source>
        <dbReference type="ARBA" id="ARBA00023601"/>
    </source>
</evidence>
<gene>
    <name evidence="7" type="primary">hxsB</name>
    <name evidence="7" type="ORF">ACK4CP_33295</name>
</gene>
<keyword evidence="4" id="KW-0411">Iron-sulfur</keyword>
<protein>
    <submittedName>
        <fullName evidence="7">His-Xaa-Ser system radical SAM maturase HxsB</fullName>
    </submittedName>
</protein>
<dbReference type="PROSITE" id="PS51918">
    <property type="entry name" value="RADICAL_SAM"/>
    <property type="match status" value="1"/>
</dbReference>
<keyword evidence="1" id="KW-0949">S-adenosyl-L-methionine</keyword>
<keyword evidence="2" id="KW-0479">Metal-binding</keyword>
<dbReference type="SFLD" id="SFLDG01067">
    <property type="entry name" value="SPASM/twitch_domain_containing"/>
    <property type="match status" value="1"/>
</dbReference>
<comment type="caution">
    <text evidence="7">The sequence shown here is derived from an EMBL/GenBank/DDBJ whole genome shotgun (WGS) entry which is preliminary data.</text>
</comment>
<evidence type="ECO:0000256" key="1">
    <source>
        <dbReference type="ARBA" id="ARBA00022691"/>
    </source>
</evidence>
<dbReference type="SFLD" id="SFLDS00029">
    <property type="entry name" value="Radical_SAM"/>
    <property type="match status" value="1"/>
</dbReference>
<dbReference type="InterPro" id="IPR013785">
    <property type="entry name" value="Aldolase_TIM"/>
</dbReference>
<dbReference type="NCBIfam" id="TIGR03978">
    <property type="entry name" value="rSAM_paired_1"/>
    <property type="match status" value="1"/>
</dbReference>
<dbReference type="SFLD" id="SFLDG01384">
    <property type="entry name" value="thioether_bond_formation_requi"/>
    <property type="match status" value="1"/>
</dbReference>
<dbReference type="InterPro" id="IPR058240">
    <property type="entry name" value="rSAM_sf"/>
</dbReference>
<organism evidence="7 8">
    <name type="scientific">Mycolicibacterium septicum</name>
    <dbReference type="NCBI Taxonomy" id="98668"/>
    <lineage>
        <taxon>Bacteria</taxon>
        <taxon>Bacillati</taxon>
        <taxon>Actinomycetota</taxon>
        <taxon>Actinomycetes</taxon>
        <taxon>Mycobacteriales</taxon>
        <taxon>Mycobacteriaceae</taxon>
        <taxon>Mycolicibacterium</taxon>
    </lineage>
</organism>
<dbReference type="SFLD" id="SFLDG01386">
    <property type="entry name" value="main_SPASM_domain-containing"/>
    <property type="match status" value="1"/>
</dbReference>
<dbReference type="Proteomes" id="UP001635817">
    <property type="component" value="Unassembled WGS sequence"/>
</dbReference>
<dbReference type="RefSeq" id="WP_409553229.1">
    <property type="nucleotide sequence ID" value="NZ_JBKBDE010000020.1"/>
</dbReference>
<comment type="similarity">
    <text evidence="5">Belongs to the radical SAM superfamily. Anaerobic sulfatase-maturating enzyme family.</text>
</comment>
<dbReference type="PANTHER" id="PTHR43273">
    <property type="entry name" value="ANAEROBIC SULFATASE-MATURATING ENZYME HOMOLOG ASLB-RELATED"/>
    <property type="match status" value="1"/>
</dbReference>
<keyword evidence="3" id="KW-0408">Iron</keyword>
<dbReference type="Pfam" id="PF04055">
    <property type="entry name" value="Radical_SAM"/>
    <property type="match status" value="1"/>
</dbReference>
<dbReference type="EMBL" id="JBKBDE010000020">
    <property type="protein sequence ID" value="MFN6555307.1"/>
    <property type="molecule type" value="Genomic_DNA"/>
</dbReference>
<dbReference type="Gene3D" id="3.20.20.70">
    <property type="entry name" value="Aldolase class I"/>
    <property type="match status" value="1"/>
</dbReference>
<feature type="domain" description="Radical SAM core" evidence="6">
    <location>
        <begin position="97"/>
        <end position="330"/>
    </location>
</feature>
<name>A0ABW9M4S4_9MYCO</name>
<dbReference type="SMART" id="SM00729">
    <property type="entry name" value="Elp3"/>
    <property type="match status" value="1"/>
</dbReference>
<evidence type="ECO:0000313" key="8">
    <source>
        <dbReference type="Proteomes" id="UP001635817"/>
    </source>
</evidence>
<reference evidence="7 8" key="1">
    <citation type="submission" date="2024-12" db="EMBL/GenBank/DDBJ databases">
        <title>The coexistence of Mycolicibacterium septicum and Mycolicibacterium nivoides in clinical samples.</title>
        <authorList>
            <person name="Wang C."/>
            <person name="Feng Y."/>
            <person name="Zong Z."/>
        </authorList>
    </citation>
    <scope>NUCLEOTIDE SEQUENCE [LARGE SCALE GENOMIC DNA]</scope>
    <source>
        <strain evidence="7 8">120310</strain>
    </source>
</reference>
<evidence type="ECO:0000256" key="4">
    <source>
        <dbReference type="ARBA" id="ARBA00023014"/>
    </source>
</evidence>
<proteinExistence type="inferred from homology"/>